<dbReference type="InterPro" id="IPR036724">
    <property type="entry name" value="Cobalamin-bd_sf"/>
</dbReference>
<name>A0A317ZFD6_9BACT</name>
<evidence type="ECO:0000256" key="3">
    <source>
        <dbReference type="ARBA" id="ARBA00022628"/>
    </source>
</evidence>
<dbReference type="Pfam" id="PF01642">
    <property type="entry name" value="MM_CoA_mutase"/>
    <property type="match status" value="1"/>
</dbReference>
<dbReference type="Gene3D" id="3.40.50.280">
    <property type="entry name" value="Cobalamin-binding domain"/>
    <property type="match status" value="1"/>
</dbReference>
<sequence length="716" mass="77053">MMKKASNDNAGLLKEFTAPTKQEWREAAEKLLKGAPFDKLMKRMTPEGILLEPIFWKDVLENLPAANTLPGFDSYLRGTSAAGYSAEPWEIAQELPYGTPIDFNRAATADLMRGQNALNVILDIATLKGLDPDAAHVGEVGACGLSLACLEDIKAAFKDIVPEAVSFHLRTGCSGMAVGSLFFAWLKAIGADPAKVKGSLGMDPIAVKAAAGQAPADLGSLFEEQAVLAEHCTKHAPGVQAVGVSTLPYHQAGASAVEELGIALATGAAYLTELTERGLSVDDAAKQIRFSFAIGGNFFMEIAKLRAARVLWAQVVAAFGGGKEAQKIHMHARTGLYNKTQKDPYVNMLRTTTEALSGVIGGVDSMCVGNFDEVARVPDAFSRRISRNTQVILQEECELTSVVDPAGGSWAIEWLTNEVSEKSWSFFQEIDAQGGMTDALTNGFIAEKLAATDASNHQQLNQRRASLIGTNVYPNLEEKELESRIPDYAELRDQRAKEIADARTATDEDTDVRVMAALEKILESTRENAVETLVDAFIDGATIGEVTRTIRASAEPTEAIKPLPSMRLAQGYESLRAASQKFAEASGTAPKIFLTNLGPLRRHKLRADFTRGFFAAGGFEIISPAGFESPEDAVAALEASGAGITVVCGTDADYEAQFPDFAQAIKQAMPDMQVVLAGFPGDQEEAYRAAGMDDYIFVKSNNYEVNRRYLEGLGVL</sequence>
<evidence type="ECO:0000256" key="2">
    <source>
        <dbReference type="ARBA" id="ARBA00008465"/>
    </source>
</evidence>
<proteinExistence type="inferred from homology"/>
<evidence type="ECO:0000313" key="7">
    <source>
        <dbReference type="EMBL" id="PXA04040.1"/>
    </source>
</evidence>
<dbReference type="Gene3D" id="3.20.20.240">
    <property type="entry name" value="Methylmalonyl-CoA mutase"/>
    <property type="match status" value="1"/>
</dbReference>
<evidence type="ECO:0000256" key="4">
    <source>
        <dbReference type="ARBA" id="ARBA00023235"/>
    </source>
</evidence>
<dbReference type="NCBIfam" id="TIGR00641">
    <property type="entry name" value="acid_CoA_mut_N"/>
    <property type="match status" value="1"/>
</dbReference>
<dbReference type="InterPro" id="IPR006098">
    <property type="entry name" value="MMCoA_mutase_a_cat"/>
</dbReference>
<evidence type="ECO:0000256" key="5">
    <source>
        <dbReference type="ARBA" id="ARBA00023285"/>
    </source>
</evidence>
<evidence type="ECO:0000256" key="1">
    <source>
        <dbReference type="ARBA" id="ARBA00001922"/>
    </source>
</evidence>
<keyword evidence="4" id="KW-0413">Isomerase</keyword>
<comment type="similarity">
    <text evidence="2">Belongs to the methylmalonyl-CoA mutase family.</text>
</comment>
<dbReference type="GO" id="GO:0046872">
    <property type="term" value="F:metal ion binding"/>
    <property type="evidence" value="ECO:0007669"/>
    <property type="project" value="InterPro"/>
</dbReference>
<dbReference type="PANTHER" id="PTHR48101">
    <property type="entry name" value="METHYLMALONYL-COA MUTASE, MITOCHONDRIAL-RELATED"/>
    <property type="match status" value="1"/>
</dbReference>
<dbReference type="EMBL" id="QHJQ01000005">
    <property type="protein sequence ID" value="PXA04040.1"/>
    <property type="molecule type" value="Genomic_DNA"/>
</dbReference>
<dbReference type="AlphaFoldDB" id="A0A317ZFD6"/>
<evidence type="ECO:0000313" key="8">
    <source>
        <dbReference type="Proteomes" id="UP000247099"/>
    </source>
</evidence>
<dbReference type="SUPFAM" id="SSF52242">
    <property type="entry name" value="Cobalamin (vitamin B12)-binding domain"/>
    <property type="match status" value="1"/>
</dbReference>
<comment type="caution">
    <text evidence="7">The sequence shown here is derived from an EMBL/GenBank/DDBJ whole genome shotgun (WGS) entry which is preliminary data.</text>
</comment>
<dbReference type="CDD" id="cd03677">
    <property type="entry name" value="MM_CoA_mutase_beta"/>
    <property type="match status" value="1"/>
</dbReference>
<organism evidence="7 8">
    <name type="scientific">Coraliomargarita sinensis</name>
    <dbReference type="NCBI Taxonomy" id="2174842"/>
    <lineage>
        <taxon>Bacteria</taxon>
        <taxon>Pseudomonadati</taxon>
        <taxon>Verrucomicrobiota</taxon>
        <taxon>Opitutia</taxon>
        <taxon>Puniceicoccales</taxon>
        <taxon>Coraliomargaritaceae</taxon>
        <taxon>Coraliomargarita</taxon>
    </lineage>
</organism>
<keyword evidence="8" id="KW-1185">Reference proteome</keyword>
<dbReference type="PANTHER" id="PTHR48101:SF4">
    <property type="entry name" value="METHYLMALONYL-COA MUTASE, MITOCHONDRIAL"/>
    <property type="match status" value="1"/>
</dbReference>
<protein>
    <submittedName>
        <fullName evidence="7">Methylmalonyl-CoA mutase</fullName>
    </submittedName>
</protein>
<feature type="domain" description="Methylmalonyl-CoA mutase alpha/beta chain catalytic" evidence="6">
    <location>
        <begin position="45"/>
        <end position="553"/>
    </location>
</feature>
<dbReference type="GO" id="GO:0031419">
    <property type="term" value="F:cobalamin binding"/>
    <property type="evidence" value="ECO:0007669"/>
    <property type="project" value="UniProtKB-KW"/>
</dbReference>
<dbReference type="InParanoid" id="A0A317ZFD6"/>
<evidence type="ECO:0000259" key="6">
    <source>
        <dbReference type="Pfam" id="PF01642"/>
    </source>
</evidence>
<comment type="cofactor">
    <cofactor evidence="1">
        <name>adenosylcob(III)alamin</name>
        <dbReference type="ChEBI" id="CHEBI:18408"/>
    </cofactor>
</comment>
<reference evidence="7 8" key="1">
    <citation type="submission" date="2018-05" db="EMBL/GenBank/DDBJ databases">
        <title>Coraliomargarita sinensis sp. nov., isolated from a marine solar saltern.</title>
        <authorList>
            <person name="Zhou L.Y."/>
        </authorList>
    </citation>
    <scope>NUCLEOTIDE SEQUENCE [LARGE SCALE GENOMIC DNA]</scope>
    <source>
        <strain evidence="7 8">WN38</strain>
    </source>
</reference>
<accession>A0A317ZFD6</accession>
<dbReference type="GO" id="GO:0019678">
    <property type="term" value="P:propionate metabolic process, methylmalonyl pathway"/>
    <property type="evidence" value="ECO:0007669"/>
    <property type="project" value="TreeGrafter"/>
</dbReference>
<dbReference type="GO" id="GO:0004494">
    <property type="term" value="F:methylmalonyl-CoA mutase activity"/>
    <property type="evidence" value="ECO:0007669"/>
    <property type="project" value="UniProtKB-EC"/>
</dbReference>
<dbReference type="InterPro" id="IPR006099">
    <property type="entry name" value="MeMalonylCoA_mutase_a/b_cat"/>
</dbReference>
<gene>
    <name evidence="7" type="ORF">DDZ13_08325</name>
</gene>
<keyword evidence="3" id="KW-0846">Cobalamin</keyword>
<dbReference type="SUPFAM" id="SSF51703">
    <property type="entry name" value="Cobalamin (vitamin B12)-dependent enzymes"/>
    <property type="match status" value="1"/>
</dbReference>
<keyword evidence="5" id="KW-0170">Cobalt</keyword>
<dbReference type="Proteomes" id="UP000247099">
    <property type="component" value="Unassembled WGS sequence"/>
</dbReference>
<dbReference type="InterPro" id="IPR016176">
    <property type="entry name" value="Cbl-dep_enz_cat"/>
</dbReference>
<dbReference type="GO" id="GO:0005737">
    <property type="term" value="C:cytoplasm"/>
    <property type="evidence" value="ECO:0007669"/>
    <property type="project" value="TreeGrafter"/>
</dbReference>